<feature type="chain" id="PRO_5002605435" evidence="1">
    <location>
        <begin position="24"/>
        <end position="281"/>
    </location>
</feature>
<keyword evidence="1" id="KW-0732">Signal</keyword>
<dbReference type="GeneID" id="93875971"/>
<evidence type="ECO:0000256" key="1">
    <source>
        <dbReference type="SAM" id="SignalP"/>
    </source>
</evidence>
<feature type="signal peptide" evidence="1">
    <location>
        <begin position="1"/>
        <end position="23"/>
    </location>
</feature>
<evidence type="ECO:0000313" key="2">
    <source>
        <dbReference type="EMBL" id="ACD70609.1"/>
    </source>
</evidence>
<dbReference type="RefSeq" id="WP_010881630.1">
    <property type="nucleotide sequence ID" value="NC_010741.1"/>
</dbReference>
<dbReference type="Proteomes" id="UP000001202">
    <property type="component" value="Chromosome"/>
</dbReference>
<reference evidence="2 3" key="1">
    <citation type="journal article" date="2008" name="BMC Microbiol.">
        <title>Complete genome sequence of Treponema pallidum ssp. pallidum strain SS14 determined with oligonucleotide arrays.</title>
        <authorList>
            <person name="Matejkova P."/>
            <person name="Strouhal M."/>
            <person name="Smajs D."/>
            <person name="Norris S.J."/>
            <person name="Palzkill T."/>
            <person name="Petrosino J.F."/>
            <person name="Sodergren E."/>
            <person name="Norton J.E."/>
            <person name="Singh J."/>
            <person name="Richmond T.A."/>
            <person name="Molla M.N."/>
            <person name="Albert T.J."/>
            <person name="Weinstock G.M."/>
        </authorList>
    </citation>
    <scope>NUCLEOTIDE SEQUENCE [LARGE SCALE GENOMIC DNA]</scope>
    <source>
        <strain evidence="2 3">SS14</strain>
    </source>
</reference>
<dbReference type="AlphaFoldDB" id="A0A0H3BJZ0"/>
<accession>A0A0H3BJZ0</accession>
<organism evidence="2 3">
    <name type="scientific">Treponema pallidum subsp. pallidum (strain SS14)</name>
    <dbReference type="NCBI Taxonomy" id="455434"/>
    <lineage>
        <taxon>Bacteria</taxon>
        <taxon>Pseudomonadati</taxon>
        <taxon>Spirochaetota</taxon>
        <taxon>Spirochaetia</taxon>
        <taxon>Spirochaetales</taxon>
        <taxon>Treponemataceae</taxon>
        <taxon>Treponema</taxon>
    </lineage>
</organism>
<dbReference type="KEGG" id="tpp:TPASS_0183"/>
<dbReference type="EMBL" id="CP000805">
    <property type="protein sequence ID" value="ACD70609.1"/>
    <property type="molecule type" value="Genomic_DNA"/>
</dbReference>
<sequence length="281" mass="31059">MKKGVRSSRLLILFVLFAHAVHAAPRVGVYRLEVSGVPAHTETTINDALFSFIRELRGYHVVDCREQAVPHRFPEKGNLDYIFCGAMDLTPEGIRLAVALKGKDHNATRLLSKTYETAARILLDSRHLVRDVFDRSVPLTGNQTETSSMRHTRAGEESVSSLDALAGSWHSTEEGERIVIVSEGRGIAVLRSGLSVPLKLKISDGVLVVSQKGAVNARQFSHFPPEIAQKLAQEARPLQWRFPKISGNNRLSGVRTAPVVRGAGHTASVEYEEVPEEWVRN</sequence>
<evidence type="ECO:0000313" key="3">
    <source>
        <dbReference type="Proteomes" id="UP000001202"/>
    </source>
</evidence>
<dbReference type="PATRIC" id="fig|455434.6.peg.186"/>
<gene>
    <name evidence="2" type="ordered locus">TPASS_0183</name>
</gene>
<name>A0A0H3BJZ0_TREPS</name>
<protein>
    <submittedName>
        <fullName evidence="2">Uncharacterized protein</fullName>
    </submittedName>
</protein>
<proteinExistence type="predicted"/>